<dbReference type="RefSeq" id="WP_074668206.1">
    <property type="nucleotide sequence ID" value="NZ_FNNH01000075.1"/>
</dbReference>
<sequence length="65" mass="7377">MQACIGIGMKAQGRVVSVLMKVLRYDAMTMGNHELDFDADHVRIFIRQADFLIQASNIHERKTGK</sequence>
<name>A0A1H2ZHN3_9PROT</name>
<protein>
    <submittedName>
        <fullName evidence="1">5'-nucleotidase</fullName>
    </submittedName>
</protein>
<dbReference type="EMBL" id="FNNH01000075">
    <property type="protein sequence ID" value="SDX16274.1"/>
    <property type="molecule type" value="Genomic_DNA"/>
</dbReference>
<dbReference type="AlphaFoldDB" id="A0A1H2ZHN3"/>
<dbReference type="InterPro" id="IPR029052">
    <property type="entry name" value="Metallo-depent_PP-like"/>
</dbReference>
<dbReference type="Proteomes" id="UP000183454">
    <property type="component" value="Unassembled WGS sequence"/>
</dbReference>
<evidence type="ECO:0000313" key="2">
    <source>
        <dbReference type="Proteomes" id="UP000183454"/>
    </source>
</evidence>
<gene>
    <name evidence="1" type="ORF">SAMN05421882_10752</name>
</gene>
<proteinExistence type="predicted"/>
<accession>A0A1H2ZHN3</accession>
<evidence type="ECO:0000313" key="1">
    <source>
        <dbReference type="EMBL" id="SDX16274.1"/>
    </source>
</evidence>
<organism evidence="1 2">
    <name type="scientific">Nitrosomonas communis</name>
    <dbReference type="NCBI Taxonomy" id="44574"/>
    <lineage>
        <taxon>Bacteria</taxon>
        <taxon>Pseudomonadati</taxon>
        <taxon>Pseudomonadota</taxon>
        <taxon>Betaproteobacteria</taxon>
        <taxon>Nitrosomonadales</taxon>
        <taxon>Nitrosomonadaceae</taxon>
        <taxon>Nitrosomonas</taxon>
    </lineage>
</organism>
<reference evidence="1 2" key="1">
    <citation type="submission" date="2016-10" db="EMBL/GenBank/DDBJ databases">
        <authorList>
            <person name="de Groot N.N."/>
        </authorList>
    </citation>
    <scope>NUCLEOTIDE SEQUENCE [LARGE SCALE GENOMIC DNA]</scope>
    <source>
        <strain evidence="1 2">Nm110</strain>
    </source>
</reference>
<dbReference type="Gene3D" id="3.60.21.10">
    <property type="match status" value="1"/>
</dbReference>
<dbReference type="SUPFAM" id="SSF56300">
    <property type="entry name" value="Metallo-dependent phosphatases"/>
    <property type="match status" value="1"/>
</dbReference>